<sequence>MNNKKEIDLKKIKEQEEFIASSEVVDEILIKLFSREYHESHCRSTFMPWLESTTVFVSGDHYCAHCGNKARSLQGFVDLSDDDYLRALGVMPSQTVLAGRHRMSSDVGDGKYDKTGYRCGDCIDSVYEMAAQLAYWMFKENTKFGKSTLIELEGVRVSKATTVKICTSHIESGRDGELLSMKFTLVPPNHFIHKVWKNNFSFKRSLSATLESIYYQENPRYQFALLVAKKYQDFRTKELEAIDKEIKKLQDNAKDVGGMFVPDTIRAKQS</sequence>
<reference evidence="1" key="1">
    <citation type="submission" date="2023-06" db="EMBL/GenBank/DDBJ databases">
        <title>Genomic Diversity of Vibrio spp. and Metagenomic Analysis of Pathogens in Florida Gulf Coastal Waters Following Hurricane Ian.</title>
        <authorList>
            <person name="Brumfield K.D."/>
        </authorList>
    </citation>
    <scope>NUCLEOTIDE SEQUENCE</scope>
    <source>
        <strain evidence="1">WBS2B-138</strain>
    </source>
</reference>
<evidence type="ECO:0000313" key="1">
    <source>
        <dbReference type="EMBL" id="MDS1821455.1"/>
    </source>
</evidence>
<proteinExistence type="predicted"/>
<organism evidence="1 2">
    <name type="scientific">Vibrio parahaemolyticus</name>
    <dbReference type="NCBI Taxonomy" id="670"/>
    <lineage>
        <taxon>Bacteria</taxon>
        <taxon>Pseudomonadati</taxon>
        <taxon>Pseudomonadota</taxon>
        <taxon>Gammaproteobacteria</taxon>
        <taxon>Vibrionales</taxon>
        <taxon>Vibrionaceae</taxon>
        <taxon>Vibrio</taxon>
    </lineage>
</organism>
<dbReference type="AlphaFoldDB" id="A0AAW8Q1B4"/>
<evidence type="ECO:0000313" key="2">
    <source>
        <dbReference type="Proteomes" id="UP001253193"/>
    </source>
</evidence>
<accession>A0AAW8Q1B4</accession>
<gene>
    <name evidence="1" type="ORF">QX249_12355</name>
</gene>
<dbReference type="Proteomes" id="UP001253193">
    <property type="component" value="Unassembled WGS sequence"/>
</dbReference>
<dbReference type="RefSeq" id="WP_311020345.1">
    <property type="nucleotide sequence ID" value="NZ_JAUHGG010000003.1"/>
</dbReference>
<protein>
    <submittedName>
        <fullName evidence="1">Uncharacterized protein</fullName>
    </submittedName>
</protein>
<comment type="caution">
    <text evidence="1">The sequence shown here is derived from an EMBL/GenBank/DDBJ whole genome shotgun (WGS) entry which is preliminary data.</text>
</comment>
<dbReference type="EMBL" id="JAUHGG010000003">
    <property type="protein sequence ID" value="MDS1821455.1"/>
    <property type="molecule type" value="Genomic_DNA"/>
</dbReference>
<name>A0AAW8Q1B4_VIBPH</name>